<comment type="similarity">
    <text evidence="1">Belongs to the ATP-dependent AMP-binding enzyme family.</text>
</comment>
<evidence type="ECO:0000256" key="4">
    <source>
        <dbReference type="ARBA" id="ARBA00022840"/>
    </source>
</evidence>
<dbReference type="PROSITE" id="PS00455">
    <property type="entry name" value="AMP_BINDING"/>
    <property type="match status" value="1"/>
</dbReference>
<evidence type="ECO:0000256" key="3">
    <source>
        <dbReference type="ARBA" id="ARBA00022741"/>
    </source>
</evidence>
<keyword evidence="5" id="KW-1133">Transmembrane helix</keyword>
<proteinExistence type="inferred from homology"/>
<dbReference type="Proteomes" id="UP000249135">
    <property type="component" value="Unassembled WGS sequence"/>
</dbReference>
<feature type="transmembrane region" description="Helical" evidence="5">
    <location>
        <begin position="218"/>
        <end position="240"/>
    </location>
</feature>
<dbReference type="Gene3D" id="3.40.50.12780">
    <property type="entry name" value="N-terminal domain of ligase-like"/>
    <property type="match status" value="1"/>
</dbReference>
<keyword evidence="5" id="KW-0812">Transmembrane</keyword>
<dbReference type="Pfam" id="PF00501">
    <property type="entry name" value="AMP-binding"/>
    <property type="match status" value="1"/>
</dbReference>
<gene>
    <name evidence="7" type="ORF">DI563_11725</name>
</gene>
<keyword evidence="3" id="KW-0547">Nucleotide-binding</keyword>
<sequence length="297" mass="32194">MANTRDPESTEGRVDRRFSGIGDPERWVLPAVLAEQAARQGDATWIETVEGDCWTFAQAWLEARQVATWLTGVRAWMGLGLLGATAVLLNTELRGAFLAHQLRNCGARHVIVDGSLLAQVEDVVAVAPKLAYAVVAGAAPRATNRLARLHWEGWRTATPHDGTLPSAHDISCVMYTSGTSGPAKGVLMPHAHCTLYGIGTCTAVELDFRDRYYITLPLFHANGLLMQLGATLLAGIPAILRSKFSASRWIDDVRRHRATVTNLLGSTAAFVVAQPERSDDAHHRLRAVCVGPNLPAH</sequence>
<keyword evidence="2 7" id="KW-0436">Ligase</keyword>
<evidence type="ECO:0000256" key="5">
    <source>
        <dbReference type="SAM" id="Phobius"/>
    </source>
</evidence>
<dbReference type="GO" id="GO:0005324">
    <property type="term" value="F:long-chain fatty acid transmembrane transporter activity"/>
    <property type="evidence" value="ECO:0007669"/>
    <property type="project" value="TreeGrafter"/>
</dbReference>
<feature type="domain" description="AMP-dependent synthetase/ligase" evidence="6">
    <location>
        <begin position="35"/>
        <end position="295"/>
    </location>
</feature>
<comment type="caution">
    <text evidence="7">The sequence shown here is derived from an EMBL/GenBank/DDBJ whole genome shotgun (WGS) entry which is preliminary data.</text>
</comment>
<dbReference type="PANTHER" id="PTHR43107">
    <property type="entry name" value="LONG-CHAIN FATTY ACID TRANSPORT PROTEIN"/>
    <property type="match status" value="1"/>
</dbReference>
<keyword evidence="5" id="KW-0472">Membrane</keyword>
<evidence type="ECO:0000256" key="1">
    <source>
        <dbReference type="ARBA" id="ARBA00006432"/>
    </source>
</evidence>
<dbReference type="GO" id="GO:0044539">
    <property type="term" value="P:long-chain fatty acid import into cell"/>
    <property type="evidence" value="ECO:0007669"/>
    <property type="project" value="TreeGrafter"/>
</dbReference>
<evidence type="ECO:0000313" key="8">
    <source>
        <dbReference type="Proteomes" id="UP000249135"/>
    </source>
</evidence>
<dbReference type="InterPro" id="IPR000873">
    <property type="entry name" value="AMP-dep_synth/lig_dom"/>
</dbReference>
<feature type="non-terminal residue" evidence="7">
    <location>
        <position position="297"/>
    </location>
</feature>
<dbReference type="GO" id="GO:0005886">
    <property type="term" value="C:plasma membrane"/>
    <property type="evidence" value="ECO:0007669"/>
    <property type="project" value="TreeGrafter"/>
</dbReference>
<dbReference type="InterPro" id="IPR042099">
    <property type="entry name" value="ANL_N_sf"/>
</dbReference>
<organism evidence="7 8">
    <name type="scientific">Variovorax paradoxus</name>
    <dbReference type="NCBI Taxonomy" id="34073"/>
    <lineage>
        <taxon>Bacteria</taxon>
        <taxon>Pseudomonadati</taxon>
        <taxon>Pseudomonadota</taxon>
        <taxon>Betaproteobacteria</taxon>
        <taxon>Burkholderiales</taxon>
        <taxon>Comamonadaceae</taxon>
        <taxon>Variovorax</taxon>
    </lineage>
</organism>
<dbReference type="PANTHER" id="PTHR43107:SF15">
    <property type="entry name" value="FATTY ACID TRANSPORT PROTEIN 3, ISOFORM A"/>
    <property type="match status" value="1"/>
</dbReference>
<dbReference type="GO" id="GO:0005524">
    <property type="term" value="F:ATP binding"/>
    <property type="evidence" value="ECO:0007669"/>
    <property type="project" value="UniProtKB-KW"/>
</dbReference>
<reference evidence="7 8" key="1">
    <citation type="submission" date="2017-08" db="EMBL/GenBank/DDBJ databases">
        <title>Infants hospitalized years apart are colonized by the same room-sourced microbial strains.</title>
        <authorList>
            <person name="Brooks B."/>
            <person name="Olm M.R."/>
            <person name="Firek B.A."/>
            <person name="Baker R."/>
            <person name="Thomas B.C."/>
            <person name="Morowitz M.J."/>
            <person name="Banfield J.F."/>
        </authorList>
    </citation>
    <scope>NUCLEOTIDE SEQUENCE [LARGE SCALE GENOMIC DNA]</scope>
    <source>
        <strain evidence="7">S2_005_003_R2_41</strain>
    </source>
</reference>
<dbReference type="GO" id="GO:0004467">
    <property type="term" value="F:long-chain fatty acid-CoA ligase activity"/>
    <property type="evidence" value="ECO:0007669"/>
    <property type="project" value="TreeGrafter"/>
</dbReference>
<dbReference type="InterPro" id="IPR020845">
    <property type="entry name" value="AMP-binding_CS"/>
</dbReference>
<accession>A0A2W5RVM2</accession>
<dbReference type="SUPFAM" id="SSF56801">
    <property type="entry name" value="Acetyl-CoA synthetase-like"/>
    <property type="match status" value="1"/>
</dbReference>
<name>A0A2W5RVM2_VARPD</name>
<dbReference type="AlphaFoldDB" id="A0A2W5RVM2"/>
<evidence type="ECO:0000313" key="7">
    <source>
        <dbReference type="EMBL" id="PZQ74637.1"/>
    </source>
</evidence>
<keyword evidence="4" id="KW-0067">ATP-binding</keyword>
<evidence type="ECO:0000259" key="6">
    <source>
        <dbReference type="Pfam" id="PF00501"/>
    </source>
</evidence>
<evidence type="ECO:0000256" key="2">
    <source>
        <dbReference type="ARBA" id="ARBA00022598"/>
    </source>
</evidence>
<dbReference type="EMBL" id="QFPP01000120">
    <property type="protein sequence ID" value="PZQ74637.1"/>
    <property type="molecule type" value="Genomic_DNA"/>
</dbReference>
<protein>
    <submittedName>
        <fullName evidence="7">Long-chain fatty acid--CoA ligase</fullName>
    </submittedName>
</protein>